<feature type="domain" description="ABC transporter" evidence="9">
    <location>
        <begin position="3"/>
        <end position="237"/>
    </location>
</feature>
<dbReference type="InterPro" id="IPR017871">
    <property type="entry name" value="ABC_transporter-like_CS"/>
</dbReference>
<evidence type="ECO:0000256" key="8">
    <source>
        <dbReference type="ARBA" id="ARBA00023136"/>
    </source>
</evidence>
<evidence type="ECO:0000256" key="1">
    <source>
        <dbReference type="ARBA" id="ARBA00004202"/>
    </source>
</evidence>
<dbReference type="Pfam" id="PF00005">
    <property type="entry name" value="ABC_tran"/>
    <property type="match status" value="1"/>
</dbReference>
<organism evidence="10 12">
    <name type="scientific">Enterococcus gilvus ATCC BAA-350</name>
    <dbReference type="NCBI Taxonomy" id="1158614"/>
    <lineage>
        <taxon>Bacteria</taxon>
        <taxon>Bacillati</taxon>
        <taxon>Bacillota</taxon>
        <taxon>Bacilli</taxon>
        <taxon>Lactobacillales</taxon>
        <taxon>Enterococcaceae</taxon>
        <taxon>Enterococcus</taxon>
    </lineage>
</organism>
<evidence type="ECO:0000256" key="7">
    <source>
        <dbReference type="ARBA" id="ARBA00022967"/>
    </source>
</evidence>
<dbReference type="InterPro" id="IPR015856">
    <property type="entry name" value="ABC_transpr_CbiO/EcfA_su"/>
</dbReference>
<keyword evidence="3" id="KW-0813">Transport</keyword>
<dbReference type="Proteomes" id="UP000014160">
    <property type="component" value="Unassembled WGS sequence"/>
</dbReference>
<evidence type="ECO:0000259" key="9">
    <source>
        <dbReference type="PROSITE" id="PS50893"/>
    </source>
</evidence>
<name>R2XQY7_9ENTE</name>
<comment type="similarity">
    <text evidence="2">Belongs to the ABC transporter superfamily.</text>
</comment>
<dbReference type="EMBL" id="ASWH01000001">
    <property type="protein sequence ID" value="EOW83483.1"/>
    <property type="molecule type" value="Genomic_DNA"/>
</dbReference>
<keyword evidence="5" id="KW-0547">Nucleotide-binding</keyword>
<evidence type="ECO:0000256" key="6">
    <source>
        <dbReference type="ARBA" id="ARBA00022840"/>
    </source>
</evidence>
<evidence type="ECO:0000313" key="13">
    <source>
        <dbReference type="Proteomes" id="UP000014160"/>
    </source>
</evidence>
<reference evidence="11 13" key="2">
    <citation type="submission" date="2013-03" db="EMBL/GenBank/DDBJ databases">
        <title>The Genome Sequence of Enterococcus gilvus ATCC BAA-350 (PacBio/Illumina hybrid assembly).</title>
        <authorList>
            <consortium name="The Broad Institute Genomics Platform"/>
            <consortium name="The Broad Institute Genome Sequencing Center for Infectious Disease"/>
            <person name="Earl A."/>
            <person name="Russ C."/>
            <person name="Gilmore M."/>
            <person name="Surin D."/>
            <person name="Walker B."/>
            <person name="Young S."/>
            <person name="Zeng Q."/>
            <person name="Gargeya S."/>
            <person name="Fitzgerald M."/>
            <person name="Haas B."/>
            <person name="Abouelleil A."/>
            <person name="Allen A.W."/>
            <person name="Alvarado L."/>
            <person name="Arachchi H.M."/>
            <person name="Berlin A.M."/>
            <person name="Chapman S.B."/>
            <person name="Gainer-Dewar J."/>
            <person name="Goldberg J."/>
            <person name="Griggs A."/>
            <person name="Gujja S."/>
            <person name="Hansen M."/>
            <person name="Howarth C."/>
            <person name="Imamovic A."/>
            <person name="Ireland A."/>
            <person name="Larimer J."/>
            <person name="McCowan C."/>
            <person name="Murphy C."/>
            <person name="Pearson M."/>
            <person name="Poon T.W."/>
            <person name="Priest M."/>
            <person name="Roberts A."/>
            <person name="Saif S."/>
            <person name="Shea T."/>
            <person name="Sisk P."/>
            <person name="Sykes S."/>
            <person name="Wortman J."/>
            <person name="Nusbaum C."/>
            <person name="Birren B."/>
        </authorList>
    </citation>
    <scope>NUCLEOTIDE SEQUENCE [LARGE SCALE GENOMIC DNA]</scope>
    <source>
        <strain evidence="11 13">ATCC BAA-350</strain>
    </source>
</reference>
<evidence type="ECO:0000256" key="3">
    <source>
        <dbReference type="ARBA" id="ARBA00022448"/>
    </source>
</evidence>
<dbReference type="GO" id="GO:0043190">
    <property type="term" value="C:ATP-binding cassette (ABC) transporter complex"/>
    <property type="evidence" value="ECO:0007669"/>
    <property type="project" value="TreeGrafter"/>
</dbReference>
<dbReference type="Proteomes" id="UP000013750">
    <property type="component" value="Unassembled WGS sequence"/>
</dbReference>
<dbReference type="InterPro" id="IPR003593">
    <property type="entry name" value="AAA+_ATPase"/>
</dbReference>
<dbReference type="Gene3D" id="3.40.50.300">
    <property type="entry name" value="P-loop containing nucleotide triphosphate hydrolases"/>
    <property type="match status" value="1"/>
</dbReference>
<evidence type="ECO:0000256" key="5">
    <source>
        <dbReference type="ARBA" id="ARBA00022741"/>
    </source>
</evidence>
<dbReference type="eggNOG" id="COG1122">
    <property type="taxonomic scope" value="Bacteria"/>
</dbReference>
<protein>
    <recommendedName>
        <fullName evidence="9">ABC transporter domain-containing protein</fullName>
    </recommendedName>
</protein>
<dbReference type="CDD" id="cd03225">
    <property type="entry name" value="ABC_cobalt_CbiO_domain1"/>
    <property type="match status" value="1"/>
</dbReference>
<sequence length="237" mass="27267">MMFELEDVCFSYPETQREVFAPYSTTIPQGAYLLLMGDNGSGKSTLLNLLAGFQQPSAGKILFKGEDMRQWQKKKKAFYRHFGILFQEVDHQLFNNSVYDEIAFGPRQLGLSEEEVRRRVEDCLALLSIAPLRQRVPYQLSGGEKKKVAFASILAMNPETFLLDEPFNGLTKDSEKLFKEILRKLHDLGKTILIASHDYRSFQDEPVDVLLFTEKITPYKKEDIQKDQKLIARLASY</sequence>
<dbReference type="GO" id="GO:0042626">
    <property type="term" value="F:ATPase-coupled transmembrane transporter activity"/>
    <property type="evidence" value="ECO:0007669"/>
    <property type="project" value="TreeGrafter"/>
</dbReference>
<comment type="subcellular location">
    <subcellularLocation>
        <location evidence="1">Cell membrane</location>
        <topology evidence="1">Peripheral membrane protein</topology>
    </subcellularLocation>
</comment>
<comment type="caution">
    <text evidence="10">The sequence shown here is derived from an EMBL/GenBank/DDBJ whole genome shotgun (WGS) entry which is preliminary data.</text>
</comment>
<dbReference type="PANTHER" id="PTHR43553">
    <property type="entry name" value="HEAVY METAL TRANSPORTER"/>
    <property type="match status" value="1"/>
</dbReference>
<dbReference type="HOGENOM" id="CLU_000604_1_22_9"/>
<dbReference type="AlphaFoldDB" id="R2XQY7"/>
<dbReference type="PANTHER" id="PTHR43553:SF24">
    <property type="entry name" value="ENERGY-COUPLING FACTOR TRANSPORTER ATP-BINDING PROTEIN ECFA1"/>
    <property type="match status" value="1"/>
</dbReference>
<accession>R2XQY7</accession>
<dbReference type="PROSITE" id="PS50893">
    <property type="entry name" value="ABC_TRANSPORTER_2"/>
    <property type="match status" value="1"/>
</dbReference>
<dbReference type="GO" id="GO:0016887">
    <property type="term" value="F:ATP hydrolysis activity"/>
    <property type="evidence" value="ECO:0007669"/>
    <property type="project" value="InterPro"/>
</dbReference>
<proteinExistence type="inferred from homology"/>
<evidence type="ECO:0000313" key="11">
    <source>
        <dbReference type="EMBL" id="EOW83483.1"/>
    </source>
</evidence>
<evidence type="ECO:0000313" key="12">
    <source>
        <dbReference type="Proteomes" id="UP000013750"/>
    </source>
</evidence>
<keyword evidence="13" id="KW-1185">Reference proteome</keyword>
<evidence type="ECO:0000256" key="2">
    <source>
        <dbReference type="ARBA" id="ARBA00005417"/>
    </source>
</evidence>
<keyword evidence="4" id="KW-1003">Cell membrane</keyword>
<dbReference type="InterPro" id="IPR003439">
    <property type="entry name" value="ABC_transporter-like_ATP-bd"/>
</dbReference>
<dbReference type="EMBL" id="AJDQ01000006">
    <property type="protein sequence ID" value="EOI56943.1"/>
    <property type="molecule type" value="Genomic_DNA"/>
</dbReference>
<dbReference type="PROSITE" id="PS00211">
    <property type="entry name" value="ABC_TRANSPORTER_1"/>
    <property type="match status" value="1"/>
</dbReference>
<dbReference type="SMART" id="SM00382">
    <property type="entry name" value="AAA"/>
    <property type="match status" value="1"/>
</dbReference>
<evidence type="ECO:0000256" key="4">
    <source>
        <dbReference type="ARBA" id="ARBA00022475"/>
    </source>
</evidence>
<evidence type="ECO:0000313" key="10">
    <source>
        <dbReference type="EMBL" id="EOI56943.1"/>
    </source>
</evidence>
<keyword evidence="6" id="KW-0067">ATP-binding</keyword>
<reference evidence="10 12" key="1">
    <citation type="submission" date="2013-02" db="EMBL/GenBank/DDBJ databases">
        <title>The Genome Sequence of Enterococcus gilvus ATCC BAA-350.</title>
        <authorList>
            <consortium name="The Broad Institute Genome Sequencing Platform"/>
            <consortium name="The Broad Institute Genome Sequencing Center for Infectious Disease"/>
            <person name="Earl A.M."/>
            <person name="Gilmore M.S."/>
            <person name="Lebreton F."/>
            <person name="Walker B."/>
            <person name="Young S.K."/>
            <person name="Zeng Q."/>
            <person name="Gargeya S."/>
            <person name="Fitzgerald M."/>
            <person name="Haas B."/>
            <person name="Abouelleil A."/>
            <person name="Alvarado L."/>
            <person name="Arachchi H.M."/>
            <person name="Berlin A.M."/>
            <person name="Chapman S.B."/>
            <person name="Dewar J."/>
            <person name="Goldberg J."/>
            <person name="Griggs A."/>
            <person name="Gujja S."/>
            <person name="Hansen M."/>
            <person name="Howarth C."/>
            <person name="Imamovic A."/>
            <person name="Larimer J."/>
            <person name="McCowan C."/>
            <person name="Murphy C."/>
            <person name="Neiman D."/>
            <person name="Pearson M."/>
            <person name="Priest M."/>
            <person name="Roberts A."/>
            <person name="Saif S."/>
            <person name="Shea T."/>
            <person name="Sisk P."/>
            <person name="Sykes S."/>
            <person name="Wortman J."/>
            <person name="Nusbaum C."/>
            <person name="Birren B."/>
        </authorList>
    </citation>
    <scope>NUCLEOTIDE SEQUENCE [LARGE SCALE GENOMIC DNA]</scope>
    <source>
        <strain evidence="10 12">ATCC BAA-350</strain>
    </source>
</reference>
<keyword evidence="8" id="KW-0472">Membrane</keyword>
<gene>
    <name evidence="11" type="ORF">I592_02842</name>
    <name evidence="10" type="ORF">UKC_01128</name>
</gene>
<dbReference type="PATRIC" id="fig|1158614.3.peg.1161"/>
<keyword evidence="7" id="KW-1278">Translocase</keyword>
<dbReference type="SUPFAM" id="SSF52540">
    <property type="entry name" value="P-loop containing nucleoside triphosphate hydrolases"/>
    <property type="match status" value="1"/>
</dbReference>
<dbReference type="InterPro" id="IPR050095">
    <property type="entry name" value="ECF_ABC_transporter_ATP-bd"/>
</dbReference>
<dbReference type="InterPro" id="IPR027417">
    <property type="entry name" value="P-loop_NTPase"/>
</dbReference>
<dbReference type="GO" id="GO:0005524">
    <property type="term" value="F:ATP binding"/>
    <property type="evidence" value="ECO:0007669"/>
    <property type="project" value="UniProtKB-KW"/>
</dbReference>